<evidence type="ECO:0000313" key="1">
    <source>
        <dbReference type="EMBL" id="KTD74629.1"/>
    </source>
</evidence>
<sequence length="304" mass="35464">MNAMKDDAVQKDKLVREIYQHSDENFPILSWFMEPNKKRALMAIYGFLRIADNHADNFSTSIQEKLNRLNECEEQLRICYRHAAEKPLYVSLQKAIEVYELPIEPFLKLLQSFRNDVIKTRYQTLDDLLAQCQLSADPVGQLLLLVYQINDEEALPYSNAICTAFQLIDHWQDIRDDLRADRLFIPLNLLKQFQLKEEDLNNCHDGYVLDGLIGHLIALTENILDQGKPLMTMTKNWPFSFHCSLIWLSGKRLLKKMARNKTTILNTKTKLNKIDAIAILFKALIIQEPLHWLFKLNSTKLKSM</sequence>
<dbReference type="EMBL" id="LNZB01000060">
    <property type="protein sequence ID" value="KTD74629.1"/>
    <property type="molecule type" value="Genomic_DNA"/>
</dbReference>
<dbReference type="SUPFAM" id="SSF48576">
    <property type="entry name" value="Terpenoid synthases"/>
    <property type="match status" value="1"/>
</dbReference>
<dbReference type="STRING" id="66969.Lwal_2670"/>
<reference evidence="1 2" key="1">
    <citation type="submission" date="2015-11" db="EMBL/GenBank/DDBJ databases">
        <title>Genomic analysis of 38 Legionella species identifies large and diverse effector repertoires.</title>
        <authorList>
            <person name="Burstein D."/>
            <person name="Amaro F."/>
            <person name="Zusman T."/>
            <person name="Lifshitz Z."/>
            <person name="Cohen O."/>
            <person name="Gilbert J.A."/>
            <person name="Pupko T."/>
            <person name="Shuman H.A."/>
            <person name="Segal G."/>
        </authorList>
    </citation>
    <scope>NUCLEOTIDE SEQUENCE [LARGE SCALE GENOMIC DNA]</scope>
    <source>
        <strain evidence="1 2">ATCC 51914</strain>
    </source>
</reference>
<dbReference type="Gene3D" id="1.10.600.10">
    <property type="entry name" value="Farnesyl Diphosphate Synthase"/>
    <property type="match status" value="1"/>
</dbReference>
<dbReference type="GO" id="GO:0016765">
    <property type="term" value="F:transferase activity, transferring alkyl or aryl (other than methyl) groups"/>
    <property type="evidence" value="ECO:0007669"/>
    <property type="project" value="UniProtKB-ARBA"/>
</dbReference>
<proteinExistence type="predicted"/>
<organism evidence="1 2">
    <name type="scientific">Legionella waltersii</name>
    <dbReference type="NCBI Taxonomy" id="66969"/>
    <lineage>
        <taxon>Bacteria</taxon>
        <taxon>Pseudomonadati</taxon>
        <taxon>Pseudomonadota</taxon>
        <taxon>Gammaproteobacteria</taxon>
        <taxon>Legionellales</taxon>
        <taxon>Legionellaceae</taxon>
        <taxon>Legionella</taxon>
    </lineage>
</organism>
<comment type="caution">
    <text evidence="1">The sequence shown here is derived from an EMBL/GenBank/DDBJ whole genome shotgun (WGS) entry which is preliminary data.</text>
</comment>
<evidence type="ECO:0000313" key="2">
    <source>
        <dbReference type="Proteomes" id="UP000054729"/>
    </source>
</evidence>
<dbReference type="Pfam" id="PF00494">
    <property type="entry name" value="SQS_PSY"/>
    <property type="match status" value="1"/>
</dbReference>
<dbReference type="InterPro" id="IPR008949">
    <property type="entry name" value="Isoprenoid_synthase_dom_sf"/>
</dbReference>
<dbReference type="AlphaFoldDB" id="A0A0W0ZZT6"/>
<dbReference type="OrthoDB" id="9807580at2"/>
<name>A0A0W0ZZT6_9GAMM</name>
<keyword evidence="2" id="KW-1185">Reference proteome</keyword>
<keyword evidence="1" id="KW-0808">Transferase</keyword>
<dbReference type="PANTHER" id="PTHR31480">
    <property type="entry name" value="BIFUNCTIONAL LYCOPENE CYCLASE/PHYTOENE SYNTHASE"/>
    <property type="match status" value="1"/>
</dbReference>
<dbReference type="Proteomes" id="UP000054729">
    <property type="component" value="Unassembled WGS sequence"/>
</dbReference>
<accession>A0A0W0ZZT6</accession>
<dbReference type="PATRIC" id="fig|66969.6.peg.2888"/>
<dbReference type="RefSeq" id="WP_083500107.1">
    <property type="nucleotide sequence ID" value="NZ_CAAAIQ010000032.1"/>
</dbReference>
<dbReference type="InterPro" id="IPR002060">
    <property type="entry name" value="Squ/phyt_synthse"/>
</dbReference>
<gene>
    <name evidence="1" type="primary">crtB_2</name>
    <name evidence="1" type="ORF">Lwal_2670</name>
</gene>
<dbReference type="EC" id="2.5.1.99" evidence="1"/>
<protein>
    <submittedName>
        <fullName evidence="1">All-trans-phytoene synthase</fullName>
        <ecNumber evidence="1">2.5.1.99</ecNumber>
    </submittedName>
</protein>